<evidence type="ECO:0000256" key="1">
    <source>
        <dbReference type="SAM" id="MobiDB-lite"/>
    </source>
</evidence>
<feature type="compositionally biased region" description="Basic and acidic residues" evidence="1">
    <location>
        <begin position="154"/>
        <end position="166"/>
    </location>
</feature>
<reference evidence="3" key="1">
    <citation type="submission" date="2021-01" db="EMBL/GenBank/DDBJ databases">
        <authorList>
            <person name="Corre E."/>
            <person name="Pelletier E."/>
            <person name="Niang G."/>
            <person name="Scheremetjew M."/>
            <person name="Finn R."/>
            <person name="Kale V."/>
            <person name="Holt S."/>
            <person name="Cochrane G."/>
            <person name="Meng A."/>
            <person name="Brown T."/>
            <person name="Cohen L."/>
        </authorList>
    </citation>
    <scope>NUCLEOTIDE SEQUENCE</scope>
    <source>
        <strain evidence="3">RCC1614</strain>
    </source>
</reference>
<dbReference type="InterPro" id="IPR001214">
    <property type="entry name" value="SET_dom"/>
</dbReference>
<feature type="domain" description="SET" evidence="2">
    <location>
        <begin position="112"/>
        <end position="287"/>
    </location>
</feature>
<dbReference type="PROSITE" id="PS50280">
    <property type="entry name" value="SET"/>
    <property type="match status" value="1"/>
</dbReference>
<dbReference type="AlphaFoldDB" id="A0A7R9Y4Z7"/>
<dbReference type="InterPro" id="IPR046341">
    <property type="entry name" value="SET_dom_sf"/>
</dbReference>
<evidence type="ECO:0000313" key="3">
    <source>
        <dbReference type="EMBL" id="CAD8245423.1"/>
    </source>
</evidence>
<dbReference type="SUPFAM" id="SSF82199">
    <property type="entry name" value="SET domain"/>
    <property type="match status" value="1"/>
</dbReference>
<accession>A0A7R9Y4Z7</accession>
<feature type="compositionally biased region" description="Low complexity" evidence="1">
    <location>
        <begin position="16"/>
        <end position="42"/>
    </location>
</feature>
<proteinExistence type="predicted"/>
<gene>
    <name evidence="3" type="ORF">MPUS1402_LOCUS9703</name>
</gene>
<organism evidence="3">
    <name type="scientific">Micromonas pusilla</name>
    <name type="common">Picoplanktonic green alga</name>
    <name type="synonym">Chromulina pusilla</name>
    <dbReference type="NCBI Taxonomy" id="38833"/>
    <lineage>
        <taxon>Eukaryota</taxon>
        <taxon>Viridiplantae</taxon>
        <taxon>Chlorophyta</taxon>
        <taxon>Mamiellophyceae</taxon>
        <taxon>Mamiellales</taxon>
        <taxon>Mamiellaceae</taxon>
        <taxon>Micromonas</taxon>
    </lineage>
</organism>
<dbReference type="Pfam" id="PF00856">
    <property type="entry name" value="SET"/>
    <property type="match status" value="1"/>
</dbReference>
<protein>
    <recommendedName>
        <fullName evidence="2">SET domain-containing protein</fullName>
    </recommendedName>
</protein>
<dbReference type="EMBL" id="HBDY01012816">
    <property type="protein sequence ID" value="CAD8245423.1"/>
    <property type="molecule type" value="Transcribed_RNA"/>
</dbReference>
<feature type="region of interest" description="Disordered" evidence="1">
    <location>
        <begin position="154"/>
        <end position="177"/>
    </location>
</feature>
<name>A0A7R9Y4Z7_MICPS</name>
<dbReference type="Gene3D" id="2.170.270.10">
    <property type="entry name" value="SET domain"/>
    <property type="match status" value="1"/>
</dbReference>
<sequence length="352" mass="37703">MSASGASMLGHTSRASPSRVSTGSRSPRSRSPSPSRAPTRTSGGSPSHHSHVTRATYGANWNVAERMYAEGGVKSMTMREGDQAALLASVAKHFEALKQIPDFLPHLHVDYDAVEVRDSTVCDGKGVFAIRDIEPHELLTLYPASNELSLMRVEKASSRDGERDEGAGGDDDGGAAEGVASTIKSETYVAPQPSYVMFNGHKMFGDGNALRLEADPGAPLVSGFLGHLVNDVLPPPTDATDAAYAGEYLKKTTNETNCHAVPFPSGIVAIAASKKIRAGEELLMTYSFGFDKSFMDGVNADVELKKKMLSNAFAADMKVLSVKMEQLTRESLKVHREAEILSRELLCDVAGE</sequence>
<feature type="region of interest" description="Disordered" evidence="1">
    <location>
        <begin position="1"/>
        <end position="56"/>
    </location>
</feature>
<evidence type="ECO:0000259" key="2">
    <source>
        <dbReference type="PROSITE" id="PS50280"/>
    </source>
</evidence>